<keyword evidence="2" id="KW-1003">Cell membrane</keyword>
<dbReference type="InterPro" id="IPR011701">
    <property type="entry name" value="MFS"/>
</dbReference>
<feature type="transmembrane region" description="Helical" evidence="6">
    <location>
        <begin position="223"/>
        <end position="240"/>
    </location>
</feature>
<evidence type="ECO:0000259" key="7">
    <source>
        <dbReference type="PROSITE" id="PS50850"/>
    </source>
</evidence>
<dbReference type="Pfam" id="PF07690">
    <property type="entry name" value="MFS_1"/>
    <property type="match status" value="1"/>
</dbReference>
<dbReference type="PROSITE" id="PS50850">
    <property type="entry name" value="MFS"/>
    <property type="match status" value="1"/>
</dbReference>
<dbReference type="PATRIC" id="fig|477245.3.peg.6561"/>
<reference evidence="8 9" key="1">
    <citation type="submission" date="2015-02" db="EMBL/GenBank/DDBJ databases">
        <title>Genome sequence of thermotolerant Streptomyces cyaneogriseus subsp. Noncyanogenus NMWT1, the producer of nematocidal antibiotics nemadectin.</title>
        <authorList>
            <person name="Wang H."/>
            <person name="Li C."/>
            <person name="Xiang W."/>
            <person name="Wang X."/>
        </authorList>
    </citation>
    <scope>NUCLEOTIDE SEQUENCE [LARGE SCALE GENOMIC DNA]</scope>
    <source>
        <strain evidence="8 9">NMWT 1</strain>
    </source>
</reference>
<feature type="domain" description="Major facilitator superfamily (MFS) profile" evidence="7">
    <location>
        <begin position="222"/>
        <end position="410"/>
    </location>
</feature>
<evidence type="ECO:0000256" key="1">
    <source>
        <dbReference type="ARBA" id="ARBA00004651"/>
    </source>
</evidence>
<sequence>MRSSVEREALGPIKVLRRTSTASSLEDGAFTLVLPVLAQQSTGNFGVAAVFVAVTAPWALASLPIGYLADHMSRARLLKIVAFVRTGLAALLAALYLSGNPLPGFVPAVAFGLGSCAVASEIARQALVPQLVTDPGHLVPANTEIAKVSQLYGGFVGPLLGGWLLTLSQSVATLALAAFAAVTLIVTLRLPHTPALRDEPMRVRTMVTVGLDGFRHIRRHRTLMTLASLSFTVSAVWYVWQTAFTAFALADDGLGASSLTYSLLLLAGTAGALVGTELVQHITRKYPLRTVLWTSLAGWVVWFAVPALTSSWAAVFGCLVLGGVAGLLWNTVSITARQLVTTGELLGRTTAAYRMVTRTGRAIGAAVAGLLMTHMSWQHIFALCAAAIAAVAVGIIVLYRDRSMLEPGVR</sequence>
<dbReference type="PANTHER" id="PTHR23513">
    <property type="entry name" value="INTEGRAL MEMBRANE EFFLUX PROTEIN-RELATED"/>
    <property type="match status" value="1"/>
</dbReference>
<keyword evidence="5 6" id="KW-0472">Membrane</keyword>
<feature type="transmembrane region" description="Helical" evidence="6">
    <location>
        <begin position="77"/>
        <end position="97"/>
    </location>
</feature>
<gene>
    <name evidence="8" type="ORF">TU94_30805</name>
</gene>
<keyword evidence="3 6" id="KW-0812">Transmembrane</keyword>
<evidence type="ECO:0000313" key="9">
    <source>
        <dbReference type="Proteomes" id="UP000032234"/>
    </source>
</evidence>
<protein>
    <recommendedName>
        <fullName evidence="7">Major facilitator superfamily (MFS) profile domain-containing protein</fullName>
    </recommendedName>
</protein>
<feature type="transmembrane region" description="Helical" evidence="6">
    <location>
        <begin position="380"/>
        <end position="399"/>
    </location>
</feature>
<feature type="transmembrane region" description="Helical" evidence="6">
    <location>
        <begin position="45"/>
        <end position="65"/>
    </location>
</feature>
<evidence type="ECO:0000256" key="3">
    <source>
        <dbReference type="ARBA" id="ARBA00022692"/>
    </source>
</evidence>
<evidence type="ECO:0000256" key="6">
    <source>
        <dbReference type="SAM" id="Phobius"/>
    </source>
</evidence>
<dbReference type="Proteomes" id="UP000032234">
    <property type="component" value="Chromosome"/>
</dbReference>
<dbReference type="STRING" id="477245.TU94_30805"/>
<dbReference type="Gene3D" id="1.20.1250.20">
    <property type="entry name" value="MFS general substrate transporter like domains"/>
    <property type="match status" value="1"/>
</dbReference>
<evidence type="ECO:0000256" key="5">
    <source>
        <dbReference type="ARBA" id="ARBA00023136"/>
    </source>
</evidence>
<dbReference type="InterPro" id="IPR020846">
    <property type="entry name" value="MFS_dom"/>
</dbReference>
<keyword evidence="4 6" id="KW-1133">Transmembrane helix</keyword>
<dbReference type="SUPFAM" id="SSF103473">
    <property type="entry name" value="MFS general substrate transporter"/>
    <property type="match status" value="1"/>
</dbReference>
<accession>A0A0C5GA06</accession>
<dbReference type="PANTHER" id="PTHR23513:SF6">
    <property type="entry name" value="MAJOR FACILITATOR SUPERFAMILY ASSOCIATED DOMAIN-CONTAINING PROTEIN"/>
    <property type="match status" value="1"/>
</dbReference>
<organism evidence="8 9">
    <name type="scientific">Streptomyces cyaneogriseus subsp. noncyanogenus</name>
    <dbReference type="NCBI Taxonomy" id="477245"/>
    <lineage>
        <taxon>Bacteria</taxon>
        <taxon>Bacillati</taxon>
        <taxon>Actinomycetota</taxon>
        <taxon>Actinomycetes</taxon>
        <taxon>Kitasatosporales</taxon>
        <taxon>Streptomycetaceae</taxon>
        <taxon>Streptomyces</taxon>
    </lineage>
</organism>
<feature type="transmembrane region" description="Helical" evidence="6">
    <location>
        <begin position="311"/>
        <end position="329"/>
    </location>
</feature>
<dbReference type="EMBL" id="CP010849">
    <property type="protein sequence ID" value="AJP05164.1"/>
    <property type="molecule type" value="Genomic_DNA"/>
</dbReference>
<dbReference type="KEGG" id="scw:TU94_30805"/>
<feature type="transmembrane region" description="Helical" evidence="6">
    <location>
        <begin position="163"/>
        <end position="188"/>
    </location>
</feature>
<evidence type="ECO:0000256" key="2">
    <source>
        <dbReference type="ARBA" id="ARBA00022475"/>
    </source>
</evidence>
<proteinExistence type="predicted"/>
<dbReference type="AlphaFoldDB" id="A0A0C5GA06"/>
<dbReference type="GO" id="GO:0022857">
    <property type="term" value="F:transmembrane transporter activity"/>
    <property type="evidence" value="ECO:0007669"/>
    <property type="project" value="InterPro"/>
</dbReference>
<dbReference type="HOGENOM" id="CLU_034180_13_0_11"/>
<evidence type="ECO:0000313" key="8">
    <source>
        <dbReference type="EMBL" id="AJP05164.1"/>
    </source>
</evidence>
<dbReference type="GO" id="GO:0005886">
    <property type="term" value="C:plasma membrane"/>
    <property type="evidence" value="ECO:0007669"/>
    <property type="project" value="UniProtKB-SubCell"/>
</dbReference>
<evidence type="ECO:0000256" key="4">
    <source>
        <dbReference type="ARBA" id="ARBA00022989"/>
    </source>
</evidence>
<name>A0A0C5GA06_9ACTN</name>
<keyword evidence="9" id="KW-1185">Reference proteome</keyword>
<comment type="subcellular location">
    <subcellularLocation>
        <location evidence="1">Cell membrane</location>
        <topology evidence="1">Multi-pass membrane protein</topology>
    </subcellularLocation>
</comment>
<dbReference type="InterPro" id="IPR036259">
    <property type="entry name" value="MFS_trans_sf"/>
</dbReference>
<feature type="transmembrane region" description="Helical" evidence="6">
    <location>
        <begin position="260"/>
        <end position="279"/>
    </location>
</feature>
<feature type="transmembrane region" description="Helical" evidence="6">
    <location>
        <begin position="286"/>
        <end position="305"/>
    </location>
</feature>
<dbReference type="CDD" id="cd06173">
    <property type="entry name" value="MFS_MefA_like"/>
    <property type="match status" value="1"/>
</dbReference>